<dbReference type="GO" id="GO:0016020">
    <property type="term" value="C:membrane"/>
    <property type="evidence" value="ECO:0007669"/>
    <property type="project" value="InterPro"/>
</dbReference>
<dbReference type="InterPro" id="IPR036397">
    <property type="entry name" value="RNaseH_sf"/>
</dbReference>
<dbReference type="Pfam" id="PF01011">
    <property type="entry name" value="PQQ"/>
    <property type="match status" value="1"/>
</dbReference>
<dbReference type="PANTHER" id="PTHR10948:SF23">
    <property type="entry name" value="TRANSPOSASE INSI FOR INSERTION SEQUENCE ELEMENT IS30A-RELATED"/>
    <property type="match status" value="1"/>
</dbReference>
<dbReference type="InterPro" id="IPR001598">
    <property type="entry name" value="Transposase_IS30_CS"/>
</dbReference>
<dbReference type="PANTHER" id="PTHR10948">
    <property type="entry name" value="TRANSPOSASE"/>
    <property type="match status" value="1"/>
</dbReference>
<dbReference type="PROSITE" id="PS01043">
    <property type="entry name" value="TRANSPOSASE_IS30"/>
    <property type="match status" value="1"/>
</dbReference>
<dbReference type="InterPro" id="IPR012337">
    <property type="entry name" value="RNaseH-like_sf"/>
</dbReference>
<evidence type="ECO:0000313" key="8">
    <source>
        <dbReference type="EMBL" id="SHL59351.1"/>
    </source>
</evidence>
<evidence type="ECO:0000256" key="2">
    <source>
        <dbReference type="ARBA" id="ARBA00006363"/>
    </source>
</evidence>
<feature type="domain" description="Integrase catalytic" evidence="7">
    <location>
        <begin position="964"/>
        <end position="1116"/>
    </location>
</feature>
<comment type="similarity">
    <text evidence="2">Belongs to the transposase IS30 family.</text>
</comment>
<dbReference type="GO" id="GO:0003677">
    <property type="term" value="F:DNA binding"/>
    <property type="evidence" value="ECO:0007669"/>
    <property type="project" value="UniProtKB-KW"/>
</dbReference>
<keyword evidence="6" id="KW-0812">Transmembrane</keyword>
<dbReference type="GO" id="GO:0004803">
    <property type="term" value="F:transposase activity"/>
    <property type="evidence" value="ECO:0007669"/>
    <property type="project" value="InterPro"/>
</dbReference>
<dbReference type="GO" id="GO:0006313">
    <property type="term" value="P:DNA transposition"/>
    <property type="evidence" value="ECO:0007669"/>
    <property type="project" value="InterPro"/>
</dbReference>
<evidence type="ECO:0000313" key="9">
    <source>
        <dbReference type="Proteomes" id="UP000189935"/>
    </source>
</evidence>
<name>A0A1M7BWJ2_9BRAD</name>
<dbReference type="CDD" id="cd10280">
    <property type="entry name" value="PQQ_mGDH"/>
    <property type="match status" value="1"/>
</dbReference>
<dbReference type="InterPro" id="IPR018391">
    <property type="entry name" value="PQQ_b-propeller_rpt"/>
</dbReference>
<dbReference type="InterPro" id="IPR053392">
    <property type="entry name" value="Transposase_IS30-like"/>
</dbReference>
<comment type="function">
    <text evidence="1">Required for the transposition of the insertion element.</text>
</comment>
<dbReference type="PROSITE" id="PS50994">
    <property type="entry name" value="INTEGRASE"/>
    <property type="match status" value="1"/>
</dbReference>
<dbReference type="SMART" id="SM00564">
    <property type="entry name" value="PQQ"/>
    <property type="match status" value="5"/>
</dbReference>
<keyword evidence="6" id="KW-1133">Transmembrane helix</keyword>
<dbReference type="GO" id="GO:0005829">
    <property type="term" value="C:cytosol"/>
    <property type="evidence" value="ECO:0007669"/>
    <property type="project" value="TreeGrafter"/>
</dbReference>
<accession>A0A1M7BWJ2</accession>
<dbReference type="Pfam" id="PF13936">
    <property type="entry name" value="HTH_38"/>
    <property type="match status" value="1"/>
</dbReference>
<keyword evidence="3" id="KW-0815">Transposition</keyword>
<dbReference type="GO" id="GO:0015074">
    <property type="term" value="P:DNA integration"/>
    <property type="evidence" value="ECO:0007669"/>
    <property type="project" value="InterPro"/>
</dbReference>
<dbReference type="NCBIfam" id="NF033563">
    <property type="entry name" value="transpos_IS30"/>
    <property type="match status" value="1"/>
</dbReference>
<dbReference type="SUPFAM" id="SSF53098">
    <property type="entry name" value="Ribonuclease H-like"/>
    <property type="match status" value="1"/>
</dbReference>
<protein>
    <submittedName>
        <fullName evidence="8">Membrane-bound PQQ-dependent dehydrogenase, glucose/quinate/shikimate family</fullName>
    </submittedName>
</protein>
<dbReference type="Gene3D" id="3.30.420.10">
    <property type="entry name" value="Ribonuclease H-like superfamily/Ribonuclease H"/>
    <property type="match status" value="1"/>
</dbReference>
<dbReference type="EMBL" id="LT670844">
    <property type="protein sequence ID" value="SHL59351.1"/>
    <property type="molecule type" value="Genomic_DNA"/>
</dbReference>
<gene>
    <name evidence="8" type="ORF">SAMN05444159_6316</name>
</gene>
<keyword evidence="5" id="KW-0233">DNA recombination</keyword>
<dbReference type="InterPro" id="IPR017511">
    <property type="entry name" value="PQQ_mDH"/>
</dbReference>
<dbReference type="GO" id="GO:0048038">
    <property type="term" value="F:quinone binding"/>
    <property type="evidence" value="ECO:0007669"/>
    <property type="project" value="InterPro"/>
</dbReference>
<dbReference type="InterPro" id="IPR051917">
    <property type="entry name" value="Transposase-Integrase"/>
</dbReference>
<evidence type="ECO:0000256" key="5">
    <source>
        <dbReference type="ARBA" id="ARBA00023172"/>
    </source>
</evidence>
<sequence length="1120" mass="123264">MTGNADKATGKTILHRAADPGKLHAIFKFARGRVFPGRGLLVAVALLATAPALAWEHWGGDRGGQRFSPLAQITPANVGTLVRAFEFRTGDLETRAPAVMARTKFEATPLFVEDSLIFCSAFNEVIALDPGSGVQKWRYDPKISTNQRPGNRYACRGVAYWVDDQAAEGAACRSRIFMGTNDVRVIALDARTGIPCADFGAGGEVKIEIEKPLVWPGEFQITSAPVVSRGVVVVGSSISDNVRVDAPPGTVRAFDARTGVARWSWDPLIHNGIIAGHANVWAPMSVDEERGLVFLPTSSPSPDFWGGKRPGNNEHANSVVALRAESGELKWSFQTVHHDLWDYDLPAQPTLTRIDTGDGMRDVVIQPTKQGFVFVLDRDTGKPIWPVEERAVPQGGAEGEQLSPTQPFPTHVPALMPQQFSTADIFRLFPRLGRSACEEKLEGLRNEGLYTPPSTQGTLEFPMTGGGVNWGSAAFDPVNQILYANTTYAVHIIKLIPRAEAEGFKPPPGYDFGPQRGAPFALTRVVAMSPLGLLCNKPPWGTLVAVDLKGGKILWRSSVGTSEDRAPLGIAFNWGTPLVNGVAITAGGLVFTGAMDAYLRAFDAKSGEELWQGRLPVPGVANPMTYLWKGEQYVVIAAGGHSEAGATIGDSVVAFRLPRQGEAPSLWSRTIDRPGGRFLGKAVGFALATALIVIALWRWRRHAKLRRGGASEVARWSQPVDATLYLEGEMECGLMAHKFHRGFTAAEKTELWDRWKRGESLKAIGRAFGKQSSSIYFLVAPHGGIRPAERRRSRLALTLAEREVISRGVTAHRSARSIAKLLGRSPSTVSREMNRNGGYDRYRAALADENAWARARRPKCCKLASSPRLRRAVAGKLRLDWSPEQIAGWLKRTHPEDECNQVSHETIYRSLFVQTRGVLKKELLSHLRSKRSMRRSKPVDPDGDRRGHIKDIVSIRQRPAAVEDRAVPGHWEGDLLSGPNNSYIATLVERHTRYVMLAKVAGKDTQTVVSALIKQAKKLPKELYKSLTWDRGKELTDHRRFTLATKIDVYFCDPQSPWQRGSNENTNGLLRQYFPKGTDLSVHSQAYLNKVARQLNERPRETLQFETPAERFSACVASTG</sequence>
<dbReference type="SUPFAM" id="SSF50998">
    <property type="entry name" value="Quinoprotein alcohol dehydrogenase-like"/>
    <property type="match status" value="1"/>
</dbReference>
<dbReference type="InterPro" id="IPR002372">
    <property type="entry name" value="PQQ_rpt_dom"/>
</dbReference>
<evidence type="ECO:0000256" key="3">
    <source>
        <dbReference type="ARBA" id="ARBA00022578"/>
    </source>
</evidence>
<evidence type="ECO:0000256" key="6">
    <source>
        <dbReference type="SAM" id="Phobius"/>
    </source>
</evidence>
<keyword evidence="6" id="KW-0472">Membrane</keyword>
<organism evidence="8 9">
    <name type="scientific">Bradyrhizobium lablabi</name>
    <dbReference type="NCBI Taxonomy" id="722472"/>
    <lineage>
        <taxon>Bacteria</taxon>
        <taxon>Pseudomonadati</taxon>
        <taxon>Pseudomonadota</taxon>
        <taxon>Alphaproteobacteria</taxon>
        <taxon>Hyphomicrobiales</taxon>
        <taxon>Nitrobacteraceae</taxon>
        <taxon>Bradyrhizobium</taxon>
    </lineage>
</organism>
<reference evidence="8 9" key="1">
    <citation type="submission" date="2016-11" db="EMBL/GenBank/DDBJ databases">
        <authorList>
            <person name="Jaros S."/>
            <person name="Januszkiewicz K."/>
            <person name="Wedrychowicz H."/>
        </authorList>
    </citation>
    <scope>NUCLEOTIDE SEQUENCE [LARGE SCALE GENOMIC DNA]</scope>
    <source>
        <strain evidence="8 9">GAS499</strain>
    </source>
</reference>
<evidence type="ECO:0000256" key="1">
    <source>
        <dbReference type="ARBA" id="ARBA00002190"/>
    </source>
</evidence>
<dbReference type="Proteomes" id="UP000189935">
    <property type="component" value="Chromosome I"/>
</dbReference>
<dbReference type="AlphaFoldDB" id="A0A1M7BWJ2"/>
<feature type="transmembrane region" description="Helical" evidence="6">
    <location>
        <begin position="678"/>
        <end position="697"/>
    </location>
</feature>
<dbReference type="Gene3D" id="2.140.10.10">
    <property type="entry name" value="Quinoprotein alcohol dehydrogenase-like superfamily"/>
    <property type="match status" value="2"/>
</dbReference>
<dbReference type="GO" id="GO:0016614">
    <property type="term" value="F:oxidoreductase activity, acting on CH-OH group of donors"/>
    <property type="evidence" value="ECO:0007669"/>
    <property type="project" value="InterPro"/>
</dbReference>
<evidence type="ECO:0000259" key="7">
    <source>
        <dbReference type="PROSITE" id="PS50994"/>
    </source>
</evidence>
<dbReference type="InterPro" id="IPR011047">
    <property type="entry name" value="Quinoprotein_ADH-like_sf"/>
</dbReference>
<evidence type="ECO:0000256" key="4">
    <source>
        <dbReference type="ARBA" id="ARBA00023125"/>
    </source>
</evidence>
<dbReference type="Pfam" id="PF00665">
    <property type="entry name" value="rve"/>
    <property type="match status" value="1"/>
</dbReference>
<dbReference type="InterPro" id="IPR001584">
    <property type="entry name" value="Integrase_cat-core"/>
</dbReference>
<proteinExistence type="inferred from homology"/>
<keyword evidence="4" id="KW-0238">DNA-binding</keyword>
<dbReference type="InterPro" id="IPR025246">
    <property type="entry name" value="IS30-like_HTH"/>
</dbReference>